<keyword evidence="6 12" id="KW-0812">Transmembrane</keyword>
<dbReference type="Proteomes" id="UP001497383">
    <property type="component" value="Chromosome 4"/>
</dbReference>
<evidence type="ECO:0000256" key="11">
    <source>
        <dbReference type="ARBA" id="ARBA00023136"/>
    </source>
</evidence>
<keyword evidence="5 13" id="KW-0813">Transport</keyword>
<dbReference type="SUPFAM" id="SSF103506">
    <property type="entry name" value="Mitochondrial carrier"/>
    <property type="match status" value="1"/>
</dbReference>
<keyword evidence="10" id="KW-0496">Mitochondrion</keyword>
<feature type="repeat" description="Solcar" evidence="12">
    <location>
        <begin position="143"/>
        <end position="228"/>
    </location>
</feature>
<evidence type="ECO:0000256" key="8">
    <source>
        <dbReference type="ARBA" id="ARBA00022792"/>
    </source>
</evidence>
<comment type="subcellular location">
    <subcellularLocation>
        <location evidence="2">Mitochondrion inner membrane</location>
        <topology evidence="2">Multi-pass membrane protein</topology>
    </subcellularLocation>
</comment>
<evidence type="ECO:0000256" key="1">
    <source>
        <dbReference type="ARBA" id="ARBA00002238"/>
    </source>
</evidence>
<evidence type="ECO:0000256" key="10">
    <source>
        <dbReference type="ARBA" id="ARBA00023128"/>
    </source>
</evidence>
<proteinExistence type="inferred from homology"/>
<keyword evidence="8" id="KW-0999">Mitochondrion inner membrane</keyword>
<dbReference type="InterPro" id="IPR023395">
    <property type="entry name" value="MCP_dom_sf"/>
</dbReference>
<comment type="function">
    <text evidence="1">Mitochondrial transporter that mediates uptake of thiamine pyrophosphate (ThPP) into mitochondria.</text>
</comment>
<dbReference type="InterPro" id="IPR018108">
    <property type="entry name" value="MCP_transmembrane"/>
</dbReference>
<evidence type="ECO:0000256" key="6">
    <source>
        <dbReference type="ARBA" id="ARBA00022692"/>
    </source>
</evidence>
<accession>A0ABP0ZMI6</accession>
<comment type="similarity">
    <text evidence="3 13">Belongs to the mitochondrial carrier (TC 2.A.29) family.</text>
</comment>
<evidence type="ECO:0000256" key="5">
    <source>
        <dbReference type="ARBA" id="ARBA00022448"/>
    </source>
</evidence>
<sequence>MAGNLADSITQPINDTLKKATDKVTNGSSSSTPPPSSSPKIKEFTAAYYAACTIGGMIACGPTHSAVTPLDLVKCRRQVDGHLYKSNAAGFRTIMRTPGDSLFTGVGATFIGYALQGAGKYGFYEFFKKQYSDLVGPKIAHDYKTGVYLAASASAEFLADIALCPFETIKVKTQTTIPPYASSVWQGWSKIVKSEGVAGLYKGIVPLWCRQIPYTMVKFASFENVVEEIYKVLGKPKKDYTTLEQTGVSFLGGYIAGILCAVVSHPADVMVSKINTDKKPGESTGHALSRIYKQIGFGGLWNGLPMRILMIGTLTGFQWLIYDSFKVWVGLPTTGGH</sequence>
<gene>
    <name evidence="15" type="ORF">LODBEIA_P35940</name>
</gene>
<reference evidence="15 16" key="1">
    <citation type="submission" date="2024-03" db="EMBL/GenBank/DDBJ databases">
        <authorList>
            <person name="Brejova B."/>
        </authorList>
    </citation>
    <scope>NUCLEOTIDE SEQUENCE [LARGE SCALE GENOMIC DNA]</scope>
    <source>
        <strain evidence="15 16">CBS 14171</strain>
    </source>
</reference>
<feature type="region of interest" description="Disordered" evidence="14">
    <location>
        <begin position="1"/>
        <end position="39"/>
    </location>
</feature>
<dbReference type="PROSITE" id="PS50920">
    <property type="entry name" value="SOLCAR"/>
    <property type="match status" value="3"/>
</dbReference>
<evidence type="ECO:0000313" key="15">
    <source>
        <dbReference type="EMBL" id="CAK9439494.1"/>
    </source>
</evidence>
<dbReference type="InterPro" id="IPR044677">
    <property type="entry name" value="SLC25A3/Pic2/Mir1-like"/>
</dbReference>
<evidence type="ECO:0000256" key="4">
    <source>
        <dbReference type="ARBA" id="ARBA00021935"/>
    </source>
</evidence>
<dbReference type="EMBL" id="OZ022408">
    <property type="protein sequence ID" value="CAK9439494.1"/>
    <property type="molecule type" value="Genomic_DNA"/>
</dbReference>
<dbReference type="RefSeq" id="XP_066830532.1">
    <property type="nucleotide sequence ID" value="XM_066973721.1"/>
</dbReference>
<keyword evidence="11 12" id="KW-0472">Membrane</keyword>
<dbReference type="PANTHER" id="PTHR45671:SF10">
    <property type="entry name" value="SOLUTE CARRIER FAMILY 25 MEMBER 3"/>
    <property type="match status" value="1"/>
</dbReference>
<feature type="repeat" description="Solcar" evidence="12">
    <location>
        <begin position="244"/>
        <end position="328"/>
    </location>
</feature>
<organism evidence="15 16">
    <name type="scientific">Lodderomyces beijingensis</name>
    <dbReference type="NCBI Taxonomy" id="1775926"/>
    <lineage>
        <taxon>Eukaryota</taxon>
        <taxon>Fungi</taxon>
        <taxon>Dikarya</taxon>
        <taxon>Ascomycota</taxon>
        <taxon>Saccharomycotina</taxon>
        <taxon>Pichiomycetes</taxon>
        <taxon>Debaryomycetaceae</taxon>
        <taxon>Candida/Lodderomyces clade</taxon>
        <taxon>Lodderomyces</taxon>
    </lineage>
</organism>
<keyword evidence="7" id="KW-0677">Repeat</keyword>
<dbReference type="Pfam" id="PF00153">
    <property type="entry name" value="Mito_carr"/>
    <property type="match status" value="3"/>
</dbReference>
<protein>
    <recommendedName>
        <fullName evidence="4">Mitochondrial thiamine pyrophosphate carrier 1</fullName>
    </recommendedName>
</protein>
<name>A0ABP0ZMI6_9ASCO</name>
<evidence type="ECO:0000256" key="3">
    <source>
        <dbReference type="ARBA" id="ARBA00006375"/>
    </source>
</evidence>
<keyword evidence="9" id="KW-1133">Transmembrane helix</keyword>
<evidence type="ECO:0000256" key="9">
    <source>
        <dbReference type="ARBA" id="ARBA00022989"/>
    </source>
</evidence>
<dbReference type="PANTHER" id="PTHR45671">
    <property type="entry name" value="SOLUTE CARRIER FAMILY 25 (MITOCHONDRIAL CARRIER PHOSPHATE CARRIER), MEMBER 3, LIKE-RELATED-RELATED"/>
    <property type="match status" value="1"/>
</dbReference>
<evidence type="ECO:0000256" key="13">
    <source>
        <dbReference type="RuleBase" id="RU000488"/>
    </source>
</evidence>
<evidence type="ECO:0000256" key="14">
    <source>
        <dbReference type="SAM" id="MobiDB-lite"/>
    </source>
</evidence>
<evidence type="ECO:0000313" key="16">
    <source>
        <dbReference type="Proteomes" id="UP001497383"/>
    </source>
</evidence>
<evidence type="ECO:0000256" key="7">
    <source>
        <dbReference type="ARBA" id="ARBA00022737"/>
    </source>
</evidence>
<evidence type="ECO:0000256" key="2">
    <source>
        <dbReference type="ARBA" id="ARBA00004448"/>
    </source>
</evidence>
<feature type="repeat" description="Solcar" evidence="12">
    <location>
        <begin position="47"/>
        <end position="130"/>
    </location>
</feature>
<dbReference type="GeneID" id="92208790"/>
<dbReference type="Gene3D" id="1.50.40.10">
    <property type="entry name" value="Mitochondrial carrier domain"/>
    <property type="match status" value="2"/>
</dbReference>
<keyword evidence="16" id="KW-1185">Reference proteome</keyword>
<evidence type="ECO:0000256" key="12">
    <source>
        <dbReference type="PROSITE-ProRule" id="PRU00282"/>
    </source>
</evidence>